<keyword evidence="4" id="KW-0560">Oxidoreductase</keyword>
<dbReference type="InterPro" id="IPR000172">
    <property type="entry name" value="GMC_OxRdtase_N"/>
</dbReference>
<dbReference type="GO" id="GO:0050660">
    <property type="term" value="F:flavin adenine dinucleotide binding"/>
    <property type="evidence" value="ECO:0007669"/>
    <property type="project" value="InterPro"/>
</dbReference>
<evidence type="ECO:0000313" key="7">
    <source>
        <dbReference type="EMBL" id="VFQ45909.1"/>
    </source>
</evidence>
<dbReference type="PANTHER" id="PTHR46056:SF12">
    <property type="entry name" value="LONG-CHAIN-ALCOHOL OXIDASE"/>
    <property type="match status" value="1"/>
</dbReference>
<evidence type="ECO:0000256" key="1">
    <source>
        <dbReference type="ARBA" id="ARBA00010790"/>
    </source>
</evidence>
<organism evidence="7 8">
    <name type="scientific">Desulfoluna butyratoxydans</name>
    <dbReference type="NCBI Taxonomy" id="231438"/>
    <lineage>
        <taxon>Bacteria</taxon>
        <taxon>Pseudomonadati</taxon>
        <taxon>Thermodesulfobacteriota</taxon>
        <taxon>Desulfobacteria</taxon>
        <taxon>Desulfobacterales</taxon>
        <taxon>Desulfolunaceae</taxon>
        <taxon>Desulfoluna</taxon>
    </lineage>
</organism>
<evidence type="ECO:0000259" key="5">
    <source>
        <dbReference type="Pfam" id="PF00732"/>
    </source>
</evidence>
<protein>
    <submittedName>
        <fullName evidence="7">Gmc oxidoreductase</fullName>
    </submittedName>
</protein>
<proteinExistence type="inferred from homology"/>
<dbReference type="InterPro" id="IPR007867">
    <property type="entry name" value="GMC_OxRtase_C"/>
</dbReference>
<comment type="similarity">
    <text evidence="1">Belongs to the GMC oxidoreductase family.</text>
</comment>
<dbReference type="AlphaFoldDB" id="A0A4U8YRG8"/>
<evidence type="ECO:0000313" key="8">
    <source>
        <dbReference type="Proteomes" id="UP000507962"/>
    </source>
</evidence>
<gene>
    <name evidence="7" type="ORF">MSL71_35720</name>
</gene>
<sequence length="437" mass="46466">MQHTYDAVVVGSGPGGATVARGLAMAGKKVALLEKGKEHRNLGTYAGALSIVEKAGFFKSKEGVAMLMASSTGGATTVYSASAAMPPPWLKERYHIDLGPYADQTWTELKAAPLPESLLGNASRRIMETANHLGYDWTPTPKLYNRDKVESGCRCGAGTSLGCSCGAKWTAREYIKDAVTHGAHLRTRAECTEILVRNGKATGVRVHLAGRDTEEFYADKIILAAGGIPTPGLLLKAGIQSAGRQCVIDPTVLLYGISPFEGSHTDPLVSVDTWEFCDSHGVRMGTLIDPKLMTLISLGKTGLRHLPKGRHYHHMVGILIKIKDTPGGWVDASGQVSKELTKADFDKLAMGKEIASEILTASGCHPSTLVASPVRGAHPSGTCGIGTVVDTNLQTAIDNLYVCDASIFPEALDRPTVITLIAFGKRLVDHLVNGKNA</sequence>
<dbReference type="Gene3D" id="3.50.50.60">
    <property type="entry name" value="FAD/NAD(P)-binding domain"/>
    <property type="match status" value="3"/>
</dbReference>
<keyword evidence="2" id="KW-0285">Flavoprotein</keyword>
<reference evidence="7 8" key="1">
    <citation type="submission" date="2019-03" db="EMBL/GenBank/DDBJ databases">
        <authorList>
            <person name="Nijsse B."/>
        </authorList>
    </citation>
    <scope>NUCLEOTIDE SEQUENCE [LARGE SCALE GENOMIC DNA]</scope>
    <source>
        <strain evidence="7">Desulfoluna butyratoxydans MSL71</strain>
    </source>
</reference>
<dbReference type="PANTHER" id="PTHR46056">
    <property type="entry name" value="LONG-CHAIN-ALCOHOL OXIDASE"/>
    <property type="match status" value="1"/>
</dbReference>
<dbReference type="Gene3D" id="3.30.410.40">
    <property type="match status" value="1"/>
</dbReference>
<dbReference type="RefSeq" id="WP_180142984.1">
    <property type="nucleotide sequence ID" value="NZ_CAADHO010000006.1"/>
</dbReference>
<evidence type="ECO:0000256" key="2">
    <source>
        <dbReference type="ARBA" id="ARBA00022630"/>
    </source>
</evidence>
<evidence type="ECO:0000259" key="6">
    <source>
        <dbReference type="Pfam" id="PF05199"/>
    </source>
</evidence>
<dbReference type="PRINTS" id="PR00411">
    <property type="entry name" value="PNDRDTASEI"/>
</dbReference>
<keyword evidence="3" id="KW-0274">FAD</keyword>
<dbReference type="Proteomes" id="UP000507962">
    <property type="component" value="Unassembled WGS sequence"/>
</dbReference>
<dbReference type="SUPFAM" id="SSF51905">
    <property type="entry name" value="FAD/NAD(P)-binding domain"/>
    <property type="match status" value="1"/>
</dbReference>
<dbReference type="Pfam" id="PF05199">
    <property type="entry name" value="GMC_oxred_C"/>
    <property type="match status" value="1"/>
</dbReference>
<dbReference type="Pfam" id="PF00732">
    <property type="entry name" value="GMC_oxred_N"/>
    <property type="match status" value="1"/>
</dbReference>
<accession>A0A4U8YRG8</accession>
<feature type="domain" description="Glucose-methanol-choline oxidoreductase C-terminal" evidence="6">
    <location>
        <begin position="374"/>
        <end position="424"/>
    </location>
</feature>
<feature type="domain" description="Glucose-methanol-choline oxidoreductase N-terminal" evidence="5">
    <location>
        <begin position="50"/>
        <end position="239"/>
    </location>
</feature>
<dbReference type="EMBL" id="CAADHO010000006">
    <property type="protein sequence ID" value="VFQ45909.1"/>
    <property type="molecule type" value="Genomic_DNA"/>
</dbReference>
<evidence type="ECO:0000256" key="3">
    <source>
        <dbReference type="ARBA" id="ARBA00022827"/>
    </source>
</evidence>
<name>A0A4U8YRG8_9BACT</name>
<keyword evidence="8" id="KW-1185">Reference proteome</keyword>
<evidence type="ECO:0000256" key="4">
    <source>
        <dbReference type="ARBA" id="ARBA00023002"/>
    </source>
</evidence>
<dbReference type="InterPro" id="IPR036188">
    <property type="entry name" value="FAD/NAD-bd_sf"/>
</dbReference>
<dbReference type="GO" id="GO:0016614">
    <property type="term" value="F:oxidoreductase activity, acting on CH-OH group of donors"/>
    <property type="evidence" value="ECO:0007669"/>
    <property type="project" value="InterPro"/>
</dbReference>